<dbReference type="PROSITE" id="PS50835">
    <property type="entry name" value="IG_LIKE"/>
    <property type="match status" value="2"/>
</dbReference>
<keyword evidence="3" id="KW-1185">Reference proteome</keyword>
<dbReference type="InterPro" id="IPR003598">
    <property type="entry name" value="Ig_sub2"/>
</dbReference>
<dbReference type="InterPro" id="IPR047012">
    <property type="entry name" value="ICAM_VCAM"/>
</dbReference>
<dbReference type="InParanoid" id="A0A3P8X192"/>
<accession>A0A3P8X192</accession>
<dbReference type="AlphaFoldDB" id="A0A3P8X192"/>
<reference evidence="2 3" key="1">
    <citation type="journal article" date="2014" name="Nat. Genet.">
        <title>Whole-genome sequence of a flatfish provides insights into ZW sex chromosome evolution and adaptation to a benthic lifestyle.</title>
        <authorList>
            <person name="Chen S."/>
            <person name="Zhang G."/>
            <person name="Shao C."/>
            <person name="Huang Q."/>
            <person name="Liu G."/>
            <person name="Zhang P."/>
            <person name="Song W."/>
            <person name="An N."/>
            <person name="Chalopin D."/>
            <person name="Volff J.N."/>
            <person name="Hong Y."/>
            <person name="Li Q."/>
            <person name="Sha Z."/>
            <person name="Zhou H."/>
            <person name="Xie M."/>
            <person name="Yu Q."/>
            <person name="Liu Y."/>
            <person name="Xiang H."/>
            <person name="Wang N."/>
            <person name="Wu K."/>
            <person name="Yang C."/>
            <person name="Zhou Q."/>
            <person name="Liao X."/>
            <person name="Yang L."/>
            <person name="Hu Q."/>
            <person name="Zhang J."/>
            <person name="Meng L."/>
            <person name="Jin L."/>
            <person name="Tian Y."/>
            <person name="Lian J."/>
            <person name="Yang J."/>
            <person name="Miao G."/>
            <person name="Liu S."/>
            <person name="Liang Z."/>
            <person name="Yan F."/>
            <person name="Li Y."/>
            <person name="Sun B."/>
            <person name="Zhang H."/>
            <person name="Zhang J."/>
            <person name="Zhu Y."/>
            <person name="Du M."/>
            <person name="Zhao Y."/>
            <person name="Schartl M."/>
            <person name="Tang Q."/>
            <person name="Wang J."/>
        </authorList>
    </citation>
    <scope>NUCLEOTIDE SEQUENCE</scope>
</reference>
<dbReference type="STRING" id="244447.ENSCSEP00000032612"/>
<protein>
    <recommendedName>
        <fullName evidence="1">Ig-like domain-containing protein</fullName>
    </recommendedName>
</protein>
<dbReference type="PANTHER" id="PTHR13771:SF9">
    <property type="entry name" value="INTERCELLULAR ADHESION MOLECULE 5"/>
    <property type="match status" value="1"/>
</dbReference>
<evidence type="ECO:0000313" key="2">
    <source>
        <dbReference type="Ensembl" id="ENSCSEP00000032612.1"/>
    </source>
</evidence>
<dbReference type="OMA" id="SAGFEHE"/>
<dbReference type="InterPro" id="IPR007110">
    <property type="entry name" value="Ig-like_dom"/>
</dbReference>
<feature type="domain" description="Ig-like" evidence="1">
    <location>
        <begin position="199"/>
        <end position="271"/>
    </location>
</feature>
<dbReference type="GO" id="GO:0005178">
    <property type="term" value="F:integrin binding"/>
    <property type="evidence" value="ECO:0007669"/>
    <property type="project" value="InterPro"/>
</dbReference>
<name>A0A3P8X192_CYNSE</name>
<dbReference type="GeneTree" id="ENSGT00940000159005"/>
<reference evidence="2" key="3">
    <citation type="submission" date="2025-09" db="UniProtKB">
        <authorList>
            <consortium name="Ensembl"/>
        </authorList>
    </citation>
    <scope>IDENTIFICATION</scope>
</reference>
<proteinExistence type="predicted"/>
<dbReference type="InterPro" id="IPR003599">
    <property type="entry name" value="Ig_sub"/>
</dbReference>
<evidence type="ECO:0000259" key="1">
    <source>
        <dbReference type="PROSITE" id="PS50835"/>
    </source>
</evidence>
<evidence type="ECO:0000313" key="3">
    <source>
        <dbReference type="Proteomes" id="UP000265120"/>
    </source>
</evidence>
<dbReference type="GO" id="GO:0007155">
    <property type="term" value="P:cell adhesion"/>
    <property type="evidence" value="ECO:0007669"/>
    <property type="project" value="InterPro"/>
</dbReference>
<dbReference type="InterPro" id="IPR036179">
    <property type="entry name" value="Ig-like_dom_sf"/>
</dbReference>
<dbReference type="SUPFAM" id="SSF48726">
    <property type="entry name" value="Immunoglobulin"/>
    <property type="match status" value="2"/>
</dbReference>
<reference evidence="2" key="2">
    <citation type="submission" date="2025-08" db="UniProtKB">
        <authorList>
            <consortium name="Ensembl"/>
        </authorList>
    </citation>
    <scope>IDENTIFICATION</scope>
</reference>
<dbReference type="SMART" id="SM00409">
    <property type="entry name" value="IG"/>
    <property type="match status" value="2"/>
</dbReference>
<dbReference type="PANTHER" id="PTHR13771">
    <property type="entry name" value="INTERCELLULAR ADHESION MOLECULE"/>
    <property type="match status" value="1"/>
</dbReference>
<sequence>PSQLVVKHLDPTSATCHLCPSCQRDIFDLEVSFGKKEHNTTAILWTVNKMVEWNTLVVCFYVDRTSAEGKQCCSVLPILVYEPPDGVSLSIVNHTGPMLEARVYTLQCEVQNVAPLKKAHVTFYEGSKQLNETQVKDSPALRPVNETYSLQISAQKENDGAQYWCKVEMVLGPEGPQPPPVMMSQNVTAIVHLIIYEKPSLLDRYDVIVEEGRPLHLDCTAEGNPQPSYQWVLLPDSVQAPDSSIINITAAAPEHSGLYTCSVTNDLGTLTVDFMVKVKGEFKNKLLLLHLGLKVKLENLSCDAFKVMVPEVTWKNPHHCFTVL</sequence>
<dbReference type="Proteomes" id="UP000265120">
    <property type="component" value="Chromosome 9"/>
</dbReference>
<dbReference type="Gene3D" id="2.60.40.10">
    <property type="entry name" value="Immunoglobulins"/>
    <property type="match status" value="3"/>
</dbReference>
<dbReference type="InterPro" id="IPR013783">
    <property type="entry name" value="Ig-like_fold"/>
</dbReference>
<feature type="domain" description="Ig-like" evidence="1">
    <location>
        <begin position="77"/>
        <end position="188"/>
    </location>
</feature>
<dbReference type="SMART" id="SM00408">
    <property type="entry name" value="IGc2"/>
    <property type="match status" value="1"/>
</dbReference>
<dbReference type="Pfam" id="PF13927">
    <property type="entry name" value="Ig_3"/>
    <property type="match status" value="1"/>
</dbReference>
<dbReference type="Ensembl" id="ENSCSET00000033033.1">
    <property type="protein sequence ID" value="ENSCSEP00000032612.1"/>
    <property type="gene ID" value="ENSCSEG00000020921.1"/>
</dbReference>
<organism evidence="2 3">
    <name type="scientific">Cynoglossus semilaevis</name>
    <name type="common">Tongue sole</name>
    <dbReference type="NCBI Taxonomy" id="244447"/>
    <lineage>
        <taxon>Eukaryota</taxon>
        <taxon>Metazoa</taxon>
        <taxon>Chordata</taxon>
        <taxon>Craniata</taxon>
        <taxon>Vertebrata</taxon>
        <taxon>Euteleostomi</taxon>
        <taxon>Actinopterygii</taxon>
        <taxon>Neopterygii</taxon>
        <taxon>Teleostei</taxon>
        <taxon>Neoteleostei</taxon>
        <taxon>Acanthomorphata</taxon>
        <taxon>Carangaria</taxon>
        <taxon>Pleuronectiformes</taxon>
        <taxon>Pleuronectoidei</taxon>
        <taxon>Cynoglossidae</taxon>
        <taxon>Cynoglossinae</taxon>
        <taxon>Cynoglossus</taxon>
    </lineage>
</organism>